<keyword evidence="3" id="KW-0812">Transmembrane</keyword>
<dbReference type="AlphaFoldDB" id="C0EIQ5"/>
<dbReference type="EMBL" id="ACEC01000129">
    <property type="protein sequence ID" value="EEG28642.1"/>
    <property type="molecule type" value="Genomic_DNA"/>
</dbReference>
<dbReference type="InterPro" id="IPR000175">
    <property type="entry name" value="Na/ntran_symport"/>
</dbReference>
<dbReference type="SUPFAM" id="SSF161070">
    <property type="entry name" value="SNF-like"/>
    <property type="match status" value="1"/>
</dbReference>
<evidence type="ECO:0000256" key="5">
    <source>
        <dbReference type="ARBA" id="ARBA00023136"/>
    </source>
</evidence>
<evidence type="ECO:0000256" key="4">
    <source>
        <dbReference type="ARBA" id="ARBA00022989"/>
    </source>
</evidence>
<comment type="caution">
    <text evidence="6">The sequence shown here is derived from an EMBL/GenBank/DDBJ whole genome shotgun (WGS) entry which is preliminary data.</text>
</comment>
<organism evidence="6 7">
    <name type="scientific">[Clostridium] methylpentosum DSM 5476</name>
    <dbReference type="NCBI Taxonomy" id="537013"/>
    <lineage>
        <taxon>Bacteria</taxon>
        <taxon>Bacillati</taxon>
        <taxon>Bacillota</taxon>
        <taxon>Clostridia</taxon>
        <taxon>Eubacteriales</taxon>
        <taxon>Oscillospiraceae</taxon>
        <taxon>Oscillospiraceae incertae sedis</taxon>
    </lineage>
</organism>
<keyword evidence="5" id="KW-0472">Membrane</keyword>
<evidence type="ECO:0000313" key="6">
    <source>
        <dbReference type="EMBL" id="EEG28642.1"/>
    </source>
</evidence>
<name>C0EIQ5_9FIRM</name>
<reference evidence="6 7" key="2">
    <citation type="submission" date="2009-02" db="EMBL/GenBank/DDBJ databases">
        <title>Draft genome sequence of Clostridium methylpentosum (DSM 5476).</title>
        <authorList>
            <person name="Sudarsanam P."/>
            <person name="Ley R."/>
            <person name="Guruge J."/>
            <person name="Turnbaugh P.J."/>
            <person name="Mahowald M."/>
            <person name="Liep D."/>
            <person name="Gordon J."/>
        </authorList>
    </citation>
    <scope>NUCLEOTIDE SEQUENCE [LARGE SCALE GENOMIC DNA]</scope>
    <source>
        <strain evidence="6 7">DSM 5476</strain>
    </source>
</reference>
<dbReference type="STRING" id="537013.CLOSTMETH_03750"/>
<accession>C0EIQ5</accession>
<evidence type="ECO:0000256" key="1">
    <source>
        <dbReference type="ARBA" id="ARBA00004141"/>
    </source>
</evidence>
<proteinExistence type="predicted"/>
<dbReference type="InterPro" id="IPR047218">
    <property type="entry name" value="YocR/YhdH-like"/>
</dbReference>
<dbReference type="PANTHER" id="PTHR42948:SF1">
    <property type="entry name" value="TRANSPORTER"/>
    <property type="match status" value="1"/>
</dbReference>
<keyword evidence="7" id="KW-1185">Reference proteome</keyword>
<keyword evidence="2" id="KW-0813">Transport</keyword>
<evidence type="ECO:0000256" key="3">
    <source>
        <dbReference type="ARBA" id="ARBA00022692"/>
    </source>
</evidence>
<keyword evidence="4" id="KW-1133">Transmembrane helix</keyword>
<dbReference type="GO" id="GO:0016020">
    <property type="term" value="C:membrane"/>
    <property type="evidence" value="ECO:0007669"/>
    <property type="project" value="UniProtKB-SubCell"/>
</dbReference>
<dbReference type="PROSITE" id="PS50267">
    <property type="entry name" value="NA_NEUROTRAN_SYMP_3"/>
    <property type="match status" value="1"/>
</dbReference>
<evidence type="ECO:0000256" key="2">
    <source>
        <dbReference type="ARBA" id="ARBA00022448"/>
    </source>
</evidence>
<evidence type="ECO:0000313" key="7">
    <source>
        <dbReference type="Proteomes" id="UP000003340"/>
    </source>
</evidence>
<reference evidence="6 7" key="1">
    <citation type="submission" date="2009-01" db="EMBL/GenBank/DDBJ databases">
        <authorList>
            <person name="Fulton L."/>
            <person name="Clifton S."/>
            <person name="Fulton B."/>
            <person name="Xu J."/>
            <person name="Minx P."/>
            <person name="Pepin K.H."/>
            <person name="Johnson M."/>
            <person name="Bhonagiri V."/>
            <person name="Nash W.E."/>
            <person name="Mardis E.R."/>
            <person name="Wilson R.K."/>
        </authorList>
    </citation>
    <scope>NUCLEOTIDE SEQUENCE [LARGE SCALE GENOMIC DNA]</scope>
    <source>
        <strain evidence="6 7">DSM 5476</strain>
    </source>
</reference>
<dbReference type="eggNOG" id="COG0733">
    <property type="taxonomic scope" value="Bacteria"/>
</dbReference>
<dbReference type="HOGENOM" id="CLU_006855_3_4_9"/>
<gene>
    <name evidence="6" type="ORF">CLOSTMETH_03750</name>
</gene>
<protein>
    <submittedName>
        <fullName evidence="6">Sodium:neurotransmitter symporter family protein</fullName>
    </submittedName>
</protein>
<sequence length="472" mass="50089">MDILIPGVQMASFGRTLERADCCSGKECAAKLRQQKTRWAGSLGFIMASAGAAVGMGNLWRFPMLVGQNGGGAFLIVYLVCILLIGIPMLLTEIALGKQTGKDAFGSYHSISRRWGGVGILAVVTSLIGLSYYTVLGGWVLRYLFVPLNTAGADAQGFFESFTASPSLQIVFYLLTMGATAAIVAGGVAKGIEKACRWMMPVLFVCLAVLAVRSCTLPGAGEGLSFFLRPDFSKITPKVWILALGQVFFSLSVGAGAGITYGSYLNRKENIVRDAAVIAGFDTLAALIAGFAILPAVFSAGMNPQMGPGLLFVTLPKVFSGMPGGRVFCTLFFVLVLFASLTTTIAFLEVVVSFAVRTFRIPRKKAALLCASAATILGIPSALSFGVLKDISLFGKTLFDLADFTVSNICLPLSALLTCLFVGWVWKPGNAARSITEGGGIRLVFASAWARWVQWVLPLLIAVIFIAGLLSF</sequence>
<dbReference type="Pfam" id="PF00209">
    <property type="entry name" value="SNF"/>
    <property type="match status" value="2"/>
</dbReference>
<dbReference type="PRINTS" id="PR00176">
    <property type="entry name" value="NANEUSMPORT"/>
</dbReference>
<dbReference type="PANTHER" id="PTHR42948">
    <property type="entry name" value="TRANSPORTER"/>
    <property type="match status" value="1"/>
</dbReference>
<dbReference type="InterPro" id="IPR037272">
    <property type="entry name" value="SNS_sf"/>
</dbReference>
<comment type="subcellular location">
    <subcellularLocation>
        <location evidence="1">Membrane</location>
        <topology evidence="1">Multi-pass membrane protein</topology>
    </subcellularLocation>
</comment>
<dbReference type="Proteomes" id="UP000003340">
    <property type="component" value="Unassembled WGS sequence"/>
</dbReference>
<dbReference type="CDD" id="cd10336">
    <property type="entry name" value="SLC6sbd_Tyt1-Like"/>
    <property type="match status" value="1"/>
</dbReference>
<dbReference type="NCBIfam" id="NF037979">
    <property type="entry name" value="Na_transp"/>
    <property type="match status" value="1"/>
</dbReference>